<evidence type="ECO:0000313" key="2">
    <source>
        <dbReference type="EMBL" id="GAA4628710.1"/>
    </source>
</evidence>
<dbReference type="InterPro" id="IPR008914">
    <property type="entry name" value="PEBP"/>
</dbReference>
<gene>
    <name evidence="2" type="ORF">GCM10023196_046210</name>
</gene>
<dbReference type="Pfam" id="PF01161">
    <property type="entry name" value="PBP"/>
    <property type="match status" value="1"/>
</dbReference>
<name>A0ABP8UC37_9ACTN</name>
<keyword evidence="3" id="KW-1185">Reference proteome</keyword>
<dbReference type="SUPFAM" id="SSF49777">
    <property type="entry name" value="PEBP-like"/>
    <property type="match status" value="1"/>
</dbReference>
<dbReference type="CDD" id="cd00865">
    <property type="entry name" value="PEBP_bact_arch"/>
    <property type="match status" value="1"/>
</dbReference>
<dbReference type="InterPro" id="IPR005247">
    <property type="entry name" value="YbhB_YbcL/LppC-like"/>
</dbReference>
<comment type="caution">
    <text evidence="2">The sequence shown here is derived from an EMBL/GenBank/DDBJ whole genome shotgun (WGS) entry which is preliminary data.</text>
</comment>
<evidence type="ECO:0000256" key="1">
    <source>
        <dbReference type="ARBA" id="ARBA00007120"/>
    </source>
</evidence>
<sequence>MMTRLWRPVCLAAVGVLSLTGCGLFGQNKIIRGSVAESITVTSPAFRDGAPMPVRFACAQYGGRSKTPPLRWSVAQSGVGSLALIIDDPDSPSGAYVHWVLFNIDATAAELLENTTPPHSEQSMNTAHKVGYAPPCPPKGEVHRYRFTLYALKEKVPLKNGASLSETLSAIASRTIARGRMTATFRGAMM</sequence>
<proteinExistence type="inferred from homology"/>
<protein>
    <recommendedName>
        <fullName evidence="4">YbhB/YbcL family Raf kinase inhibitor-like protein</fullName>
    </recommendedName>
</protein>
<organism evidence="2 3">
    <name type="scientific">Actinoallomurus vinaceus</name>
    <dbReference type="NCBI Taxonomy" id="1080074"/>
    <lineage>
        <taxon>Bacteria</taxon>
        <taxon>Bacillati</taxon>
        <taxon>Actinomycetota</taxon>
        <taxon>Actinomycetes</taxon>
        <taxon>Streptosporangiales</taxon>
        <taxon>Thermomonosporaceae</taxon>
        <taxon>Actinoallomurus</taxon>
    </lineage>
</organism>
<dbReference type="EMBL" id="BAABHK010000006">
    <property type="protein sequence ID" value="GAA4628710.1"/>
    <property type="molecule type" value="Genomic_DNA"/>
</dbReference>
<dbReference type="Gene3D" id="3.90.280.10">
    <property type="entry name" value="PEBP-like"/>
    <property type="match status" value="1"/>
</dbReference>
<dbReference type="RefSeq" id="WP_345433025.1">
    <property type="nucleotide sequence ID" value="NZ_BAABHK010000006.1"/>
</dbReference>
<dbReference type="PROSITE" id="PS51257">
    <property type="entry name" value="PROKAR_LIPOPROTEIN"/>
    <property type="match status" value="1"/>
</dbReference>
<dbReference type="InterPro" id="IPR036610">
    <property type="entry name" value="PEBP-like_sf"/>
</dbReference>
<comment type="similarity">
    <text evidence="1">Belongs to the UPF0098 family.</text>
</comment>
<evidence type="ECO:0008006" key="4">
    <source>
        <dbReference type="Google" id="ProtNLM"/>
    </source>
</evidence>
<reference evidence="3" key="1">
    <citation type="journal article" date="2019" name="Int. J. Syst. Evol. Microbiol.">
        <title>The Global Catalogue of Microorganisms (GCM) 10K type strain sequencing project: providing services to taxonomists for standard genome sequencing and annotation.</title>
        <authorList>
            <consortium name="The Broad Institute Genomics Platform"/>
            <consortium name="The Broad Institute Genome Sequencing Center for Infectious Disease"/>
            <person name="Wu L."/>
            <person name="Ma J."/>
        </authorList>
    </citation>
    <scope>NUCLEOTIDE SEQUENCE [LARGE SCALE GENOMIC DNA]</scope>
    <source>
        <strain evidence="3">JCM 17939</strain>
    </source>
</reference>
<dbReference type="PANTHER" id="PTHR30289">
    <property type="entry name" value="UNCHARACTERIZED PROTEIN YBCL-RELATED"/>
    <property type="match status" value="1"/>
</dbReference>
<dbReference type="PANTHER" id="PTHR30289:SF1">
    <property type="entry name" value="PEBP (PHOSPHATIDYLETHANOLAMINE-BINDING PROTEIN) FAMILY PROTEIN"/>
    <property type="match status" value="1"/>
</dbReference>
<evidence type="ECO:0000313" key="3">
    <source>
        <dbReference type="Proteomes" id="UP001501442"/>
    </source>
</evidence>
<accession>A0ABP8UC37</accession>
<dbReference type="NCBIfam" id="TIGR00481">
    <property type="entry name" value="YbhB/YbcL family Raf kinase inhibitor-like protein"/>
    <property type="match status" value="1"/>
</dbReference>
<dbReference type="Proteomes" id="UP001501442">
    <property type="component" value="Unassembled WGS sequence"/>
</dbReference>